<name>A0A656Z4G9_BRUAN</name>
<gene>
    <name evidence="1" type="ORF">AB664_08840</name>
</gene>
<proteinExistence type="predicted"/>
<protein>
    <submittedName>
        <fullName evidence="1">Uncharacterized protein</fullName>
    </submittedName>
</protein>
<dbReference type="GO" id="GO:0005886">
    <property type="term" value="C:plasma membrane"/>
    <property type="evidence" value="ECO:0007669"/>
    <property type="project" value="InterPro"/>
</dbReference>
<dbReference type="InterPro" id="IPR006726">
    <property type="entry name" value="PHBA_efflux_AaeB/fusaric-R"/>
</dbReference>
<accession>A0A656Z4G9</accession>
<sequence>MPSRSNAVLAGFAATGFAVISMTLFQTVAADHAIKRLLQISRRDVRRRALRQKPDARDNSPSNWTSLMIDRTALLLPRVQGAKNSYADVLDDTLHHLRIGHAVMQIVQARAELQGETAAAITALLSEIARYFDGRHRCDCRQAFDLEGQIDTLMAANGRARR</sequence>
<organism evidence="1">
    <name type="scientific">Brucella anthropi</name>
    <name type="common">Ochrobactrum anthropi</name>
    <dbReference type="NCBI Taxonomy" id="529"/>
    <lineage>
        <taxon>Bacteria</taxon>
        <taxon>Pseudomonadati</taxon>
        <taxon>Pseudomonadota</taxon>
        <taxon>Alphaproteobacteria</taxon>
        <taxon>Hyphomicrobiales</taxon>
        <taxon>Brucellaceae</taxon>
        <taxon>Brucella/Ochrobactrum group</taxon>
        <taxon>Brucella</taxon>
    </lineage>
</organism>
<evidence type="ECO:0000313" key="1">
    <source>
        <dbReference type="EMBL" id="KYB45362.1"/>
    </source>
</evidence>
<reference evidence="1" key="1">
    <citation type="submission" date="2016-02" db="EMBL/GenBank/DDBJ databases">
        <title>Genomic sequences of Ochrobactrum anthropi.</title>
        <authorList>
            <person name="Chudasama K.S."/>
            <person name="Thaker V.S."/>
        </authorList>
    </citation>
    <scope>NUCLEOTIDE SEQUENCE [LARGE SCALE GENOMIC DNA]</scope>
    <source>
        <strain evidence="1">SUBG007</strain>
    </source>
</reference>
<dbReference type="EMBL" id="LUAY01005285">
    <property type="protein sequence ID" value="KYB45362.1"/>
    <property type="molecule type" value="Genomic_DNA"/>
</dbReference>
<dbReference type="GO" id="GO:0022857">
    <property type="term" value="F:transmembrane transporter activity"/>
    <property type="evidence" value="ECO:0007669"/>
    <property type="project" value="InterPro"/>
</dbReference>
<dbReference type="AlphaFoldDB" id="A0A656Z4G9"/>
<comment type="caution">
    <text evidence="1">The sequence shown here is derived from an EMBL/GenBank/DDBJ whole genome shotgun (WGS) entry which is preliminary data.</text>
</comment>
<dbReference type="Pfam" id="PF04632">
    <property type="entry name" value="FUSC"/>
    <property type="match status" value="1"/>
</dbReference>